<feature type="domain" description="FHA" evidence="3">
    <location>
        <begin position="30"/>
        <end position="79"/>
    </location>
</feature>
<organism evidence="4 5">
    <name type="scientific">Streptomyces boluensis</name>
    <dbReference type="NCBI Taxonomy" id="1775135"/>
    <lineage>
        <taxon>Bacteria</taxon>
        <taxon>Bacillati</taxon>
        <taxon>Actinomycetota</taxon>
        <taxon>Actinomycetes</taxon>
        <taxon>Kitasatosporales</taxon>
        <taxon>Streptomycetaceae</taxon>
        <taxon>Streptomyces</taxon>
    </lineage>
</organism>
<dbReference type="PROSITE" id="PS50006">
    <property type="entry name" value="FHA_DOMAIN"/>
    <property type="match status" value="1"/>
</dbReference>
<evidence type="ECO:0000313" key="5">
    <source>
        <dbReference type="Proteomes" id="UP000598297"/>
    </source>
</evidence>
<dbReference type="Gene3D" id="2.60.200.20">
    <property type="match status" value="1"/>
</dbReference>
<feature type="region of interest" description="Disordered" evidence="2">
    <location>
        <begin position="64"/>
        <end position="107"/>
    </location>
</feature>
<dbReference type="InterPro" id="IPR050923">
    <property type="entry name" value="Cell_Proc_Reg/RNA_Proc"/>
</dbReference>
<evidence type="ECO:0000313" key="4">
    <source>
        <dbReference type="EMBL" id="NBE56605.1"/>
    </source>
</evidence>
<dbReference type="EMBL" id="JAAAHS010000532">
    <property type="protein sequence ID" value="NBE56605.1"/>
    <property type="molecule type" value="Genomic_DNA"/>
</dbReference>
<sequence>MADRPLAPTAPEVVLETETGSTVMSPGHEYHVGRDPLSDIVIDDARVSWHHAVLRTEDGHWTLEDEHSTNGTFTDGTRVHTRDVGPGSEIRFGNVAGPRATLLGPPE</sequence>
<accession>A0A964XPI3</accession>
<protein>
    <submittedName>
        <fullName evidence="4">FHA domain-containing protein</fullName>
    </submittedName>
</protein>
<dbReference type="SUPFAM" id="SSF49879">
    <property type="entry name" value="SMAD/FHA domain"/>
    <property type="match status" value="1"/>
</dbReference>
<evidence type="ECO:0000256" key="1">
    <source>
        <dbReference type="ARBA" id="ARBA00022553"/>
    </source>
</evidence>
<feature type="non-terminal residue" evidence="4">
    <location>
        <position position="107"/>
    </location>
</feature>
<dbReference type="PANTHER" id="PTHR23308">
    <property type="entry name" value="NUCLEAR INHIBITOR OF PROTEIN PHOSPHATASE-1"/>
    <property type="match status" value="1"/>
</dbReference>
<dbReference type="OrthoDB" id="3214282at2"/>
<keyword evidence="1" id="KW-0597">Phosphoprotein</keyword>
<reference evidence="4" key="1">
    <citation type="submission" date="2020-01" db="EMBL/GenBank/DDBJ databases">
        <title>Whole-genome analyses of novel actinobacteria.</title>
        <authorList>
            <person name="Sahin N."/>
        </authorList>
    </citation>
    <scope>NUCLEOTIDE SEQUENCE</scope>
    <source>
        <strain evidence="4">YC537</strain>
    </source>
</reference>
<proteinExistence type="predicted"/>
<gene>
    <name evidence="4" type="ORF">GUY60_35295</name>
</gene>
<evidence type="ECO:0000256" key="2">
    <source>
        <dbReference type="SAM" id="MobiDB-lite"/>
    </source>
</evidence>
<dbReference type="InterPro" id="IPR000253">
    <property type="entry name" value="FHA_dom"/>
</dbReference>
<comment type="caution">
    <text evidence="4">The sequence shown here is derived from an EMBL/GenBank/DDBJ whole genome shotgun (WGS) entry which is preliminary data.</text>
</comment>
<keyword evidence="5" id="KW-1185">Reference proteome</keyword>
<dbReference type="SMART" id="SM00240">
    <property type="entry name" value="FHA"/>
    <property type="match status" value="1"/>
</dbReference>
<dbReference type="InterPro" id="IPR008984">
    <property type="entry name" value="SMAD_FHA_dom_sf"/>
</dbReference>
<name>A0A964XPI3_9ACTN</name>
<dbReference type="RefSeq" id="WP_161705448.1">
    <property type="nucleotide sequence ID" value="NZ_JAAAHS010000532.1"/>
</dbReference>
<dbReference type="Pfam" id="PF00498">
    <property type="entry name" value="FHA"/>
    <property type="match status" value="1"/>
</dbReference>
<dbReference type="AlphaFoldDB" id="A0A964XPI3"/>
<evidence type="ECO:0000259" key="3">
    <source>
        <dbReference type="PROSITE" id="PS50006"/>
    </source>
</evidence>
<dbReference type="Proteomes" id="UP000598297">
    <property type="component" value="Unassembled WGS sequence"/>
</dbReference>